<reference evidence="8" key="2">
    <citation type="journal article" date="2023" name="Biology">
        <title>Prokaryotic Life Associated with Coal-Fire Gas Vents Revealed by Metagenomics.</title>
        <authorList>
            <person name="Kadnikov V.V."/>
            <person name="Mardanov A.V."/>
            <person name="Beletsky A.V."/>
            <person name="Karnachuk O.V."/>
            <person name="Ravin N.V."/>
        </authorList>
    </citation>
    <scope>NUCLEOTIDE SEQUENCE</scope>
    <source>
        <strain evidence="8">Bu02</strain>
    </source>
</reference>
<dbReference type="InterPro" id="IPR051533">
    <property type="entry name" value="WaaL-like"/>
</dbReference>
<dbReference type="InterPro" id="IPR007016">
    <property type="entry name" value="O-antigen_ligase-rel_domated"/>
</dbReference>
<feature type="transmembrane region" description="Helical" evidence="6">
    <location>
        <begin position="206"/>
        <end position="224"/>
    </location>
</feature>
<proteinExistence type="predicted"/>
<dbReference type="GO" id="GO:0016020">
    <property type="term" value="C:membrane"/>
    <property type="evidence" value="ECO:0007669"/>
    <property type="project" value="UniProtKB-SubCell"/>
</dbReference>
<evidence type="ECO:0000256" key="6">
    <source>
        <dbReference type="SAM" id="Phobius"/>
    </source>
</evidence>
<reference evidence="8" key="1">
    <citation type="submission" date="2020-10" db="EMBL/GenBank/DDBJ databases">
        <authorList>
            <person name="Kadnikov V."/>
            <person name="Beletsky A.V."/>
            <person name="Mardanov A.V."/>
            <person name="Karnachuk O.V."/>
            <person name="Ravin N.V."/>
        </authorList>
    </citation>
    <scope>NUCLEOTIDE SEQUENCE</scope>
    <source>
        <strain evidence="8">Bu02</strain>
    </source>
</reference>
<feature type="transmembrane region" description="Helical" evidence="6">
    <location>
        <begin position="287"/>
        <end position="305"/>
    </location>
</feature>
<feature type="domain" description="O-antigen ligase-related" evidence="7">
    <location>
        <begin position="359"/>
        <end position="475"/>
    </location>
</feature>
<feature type="transmembrane region" description="Helical" evidence="6">
    <location>
        <begin position="177"/>
        <end position="194"/>
    </location>
</feature>
<feature type="transmembrane region" description="Helical" evidence="6">
    <location>
        <begin position="53"/>
        <end position="70"/>
    </location>
</feature>
<feature type="transmembrane region" description="Helical" evidence="6">
    <location>
        <begin position="471"/>
        <end position="492"/>
    </location>
</feature>
<feature type="region of interest" description="Disordered" evidence="5">
    <location>
        <begin position="332"/>
        <end position="352"/>
    </location>
</feature>
<gene>
    <name evidence="8" type="ORF">IMF26_07405</name>
</gene>
<dbReference type="AlphaFoldDB" id="A0AAT9LA00"/>
<feature type="transmembrane region" description="Helical" evidence="6">
    <location>
        <begin position="82"/>
        <end position="98"/>
    </location>
</feature>
<feature type="transmembrane region" description="Helical" evidence="6">
    <location>
        <begin position="548"/>
        <end position="566"/>
    </location>
</feature>
<dbReference type="EMBL" id="CP062796">
    <property type="protein sequence ID" value="QUL97902.1"/>
    <property type="molecule type" value="Genomic_DNA"/>
</dbReference>
<comment type="subcellular location">
    <subcellularLocation>
        <location evidence="1">Membrane</location>
        <topology evidence="1">Multi-pass membrane protein</topology>
    </subcellularLocation>
</comment>
<feature type="transmembrane region" description="Helical" evidence="6">
    <location>
        <begin position="646"/>
        <end position="665"/>
    </location>
</feature>
<evidence type="ECO:0000256" key="2">
    <source>
        <dbReference type="ARBA" id="ARBA00022692"/>
    </source>
</evidence>
<evidence type="ECO:0000256" key="4">
    <source>
        <dbReference type="ARBA" id="ARBA00023136"/>
    </source>
</evidence>
<feature type="transmembrane region" description="Helical" evidence="6">
    <location>
        <begin position="137"/>
        <end position="157"/>
    </location>
</feature>
<keyword evidence="2 6" id="KW-0812">Transmembrane</keyword>
<feature type="transmembrane region" description="Helical" evidence="6">
    <location>
        <begin position="362"/>
        <end position="382"/>
    </location>
</feature>
<evidence type="ECO:0000313" key="8">
    <source>
        <dbReference type="EMBL" id="QUL97902.1"/>
    </source>
</evidence>
<dbReference type="Gene3D" id="1.25.40.10">
    <property type="entry name" value="Tetratricopeptide repeat domain"/>
    <property type="match status" value="1"/>
</dbReference>
<accession>A0AAT9LA00</accession>
<dbReference type="KEGG" id="fcz:IMF26_07405"/>
<dbReference type="GO" id="GO:0016874">
    <property type="term" value="F:ligase activity"/>
    <property type="evidence" value="ECO:0007669"/>
    <property type="project" value="UniProtKB-KW"/>
</dbReference>
<protein>
    <submittedName>
        <fullName evidence="8">O-antigen ligase family protein</fullName>
    </submittedName>
</protein>
<feature type="transmembrane region" description="Helical" evidence="6">
    <location>
        <begin position="21"/>
        <end position="41"/>
    </location>
</feature>
<dbReference type="PANTHER" id="PTHR37422">
    <property type="entry name" value="TEICHURONIC ACID BIOSYNTHESIS PROTEIN TUAE"/>
    <property type="match status" value="1"/>
</dbReference>
<evidence type="ECO:0000259" key="7">
    <source>
        <dbReference type="Pfam" id="PF04932"/>
    </source>
</evidence>
<organism evidence="8">
    <name type="scientific">Candidatus Fermentithermobacillus carboniphilus</name>
    <dbReference type="NCBI Taxonomy" id="3085328"/>
    <lineage>
        <taxon>Bacteria</taxon>
        <taxon>Bacillati</taxon>
        <taxon>Bacillota</taxon>
        <taxon>Candidatus Fermentithermobacillia</taxon>
        <taxon>Candidatus Fermentithermobacillales</taxon>
        <taxon>Candidatus Fermentithermobacillaceae</taxon>
        <taxon>Candidatus Fermentithermobacillus</taxon>
    </lineage>
</organism>
<evidence type="ECO:0000256" key="5">
    <source>
        <dbReference type="SAM" id="MobiDB-lite"/>
    </source>
</evidence>
<feature type="compositionally biased region" description="Polar residues" evidence="5">
    <location>
        <begin position="339"/>
        <end position="348"/>
    </location>
</feature>
<dbReference type="Pfam" id="PF04932">
    <property type="entry name" value="Wzy_C"/>
    <property type="match status" value="1"/>
</dbReference>
<feature type="region of interest" description="Disordered" evidence="5">
    <location>
        <begin position="605"/>
        <end position="634"/>
    </location>
</feature>
<feature type="compositionally biased region" description="Polar residues" evidence="5">
    <location>
        <begin position="605"/>
        <end position="619"/>
    </location>
</feature>
<keyword evidence="4 6" id="KW-0472">Membrane</keyword>
<feature type="transmembrane region" description="Helical" evidence="6">
    <location>
        <begin position="230"/>
        <end position="247"/>
    </location>
</feature>
<evidence type="ECO:0000256" key="1">
    <source>
        <dbReference type="ARBA" id="ARBA00004141"/>
    </source>
</evidence>
<sequence length="932" mass="102122">MSELSSGGGVSLRTSDSKFSTYLRWALTLCFAAVIIYAPLLRGLFFREDYLRFFVWVAWFFVAVAAASILERRPLWDRWPDLAFLAVVVFYALSILWAKAKGQAIDGALKYCVYLGMFLAGKYLAGNEESNRLVRNAIVVSGIVAAMVGLLAAAGLLSYRDAVVGGRIFGSFQYPNALAAYEMFVSFFAFHAWFETQSSARGWLQTVAGGLYSVACFLILTVIVLSYSRATWLIYLAALLGYFPLLPRGVRGQVFLRFATTLVPVLAVNVPLATAIGKNQHPEVRKYLLMGASLSLILEIARAFIALRRFQPARVEVAAGSTPGTRVVSGLAGKPLPASQPTDQSSSGLPERGVGGGIRRRYIFLAGVLIALALAVSSLALATPQGQKLLSKVLPAAVIARIRSITLVDRSLLMRFFATKDAFLIALDHPLGTGAGGWNILYHRYQTVLYWFTETHNHFAQVLVETGFPGFLAYVLFWGYLVVLCVRSYFVFRKVSGSEETIGYAGAGGNMPGSSGIKAQVLAWFSRLTTAAFAVFSLAVHSSLDFELSLPAVAISLFAAVGVLSFEIRTGLSMELLSEEIFRTGKTSERKPSVRFEKAVHGNVVSSPEATSETASKSPQAAKEQKKGFKSARKAKGRSELTELNGLRPLLDALSIIILAILIIVPCKRYFRGMALGSLGIQRIIEGRVEEGREFLLAAIKYDPHTSSYALDLARTYVQEYAEKKDEASRGMAKLYLGLARRTNPLDLENRTTECQMLFALDLYDESVQVARELVAMIPLDIRYYELLASTAKTAILNHLDTILAGTGNVKDLDERLALVKKYVGWLGEIPQMMDNRKSRITGLYAQAWDPKQLDISPRVALVLGEASYLAGDADSAIKYLTSARRDGNIAQEANTWLYYLAAVTGTKVTVPQGFKPSEGAERVAKLYGLLK</sequence>
<evidence type="ECO:0000256" key="3">
    <source>
        <dbReference type="ARBA" id="ARBA00022989"/>
    </source>
</evidence>
<keyword evidence="3 6" id="KW-1133">Transmembrane helix</keyword>
<name>A0AAT9LA00_9FIRM</name>
<feature type="transmembrane region" description="Helical" evidence="6">
    <location>
        <begin position="521"/>
        <end position="542"/>
    </location>
</feature>
<feature type="transmembrane region" description="Helical" evidence="6">
    <location>
        <begin position="254"/>
        <end position="275"/>
    </location>
</feature>
<dbReference type="PANTHER" id="PTHR37422:SF23">
    <property type="entry name" value="TEICHURONIC ACID BIOSYNTHESIS PROTEIN TUAE"/>
    <property type="match status" value="1"/>
</dbReference>
<dbReference type="InterPro" id="IPR011990">
    <property type="entry name" value="TPR-like_helical_dom_sf"/>
</dbReference>
<keyword evidence="8" id="KW-0436">Ligase</keyword>